<evidence type="ECO:0000256" key="1">
    <source>
        <dbReference type="ARBA" id="ARBA00022741"/>
    </source>
</evidence>
<dbReference type="Gene3D" id="3.40.50.300">
    <property type="entry name" value="P-loop containing nucleotide triphosphate hydrolases"/>
    <property type="match status" value="1"/>
</dbReference>
<dbReference type="InterPro" id="IPR053931">
    <property type="entry name" value="RapZ_C"/>
</dbReference>
<keyword evidence="2 4" id="KW-0067">ATP-binding</keyword>
<feature type="binding site" evidence="4">
    <location>
        <begin position="18"/>
        <end position="25"/>
    </location>
    <ligand>
        <name>ATP</name>
        <dbReference type="ChEBI" id="CHEBI:30616"/>
    </ligand>
</feature>
<proteinExistence type="inferred from homology"/>
<evidence type="ECO:0000256" key="4">
    <source>
        <dbReference type="HAMAP-Rule" id="MF_00636"/>
    </source>
</evidence>
<dbReference type="InterPro" id="IPR005337">
    <property type="entry name" value="RapZ-like"/>
</dbReference>
<evidence type="ECO:0000313" key="8">
    <source>
        <dbReference type="Proteomes" id="UP001330434"/>
    </source>
</evidence>
<dbReference type="RefSeq" id="WP_331255861.1">
    <property type="nucleotide sequence ID" value="NZ_CP133270.1"/>
</dbReference>
<dbReference type="PANTHER" id="PTHR30448">
    <property type="entry name" value="RNASE ADAPTER PROTEIN RAPZ"/>
    <property type="match status" value="1"/>
</dbReference>
<dbReference type="InterPro" id="IPR053930">
    <property type="entry name" value="RapZ-like_N"/>
</dbReference>
<dbReference type="PANTHER" id="PTHR30448:SF0">
    <property type="entry name" value="RNASE ADAPTER PROTEIN RAPZ"/>
    <property type="match status" value="1"/>
</dbReference>
<dbReference type="PIRSF" id="PIRSF005052">
    <property type="entry name" value="P-loopkin"/>
    <property type="match status" value="1"/>
</dbReference>
<keyword evidence="1 4" id="KW-0547">Nucleotide-binding</keyword>
<sequence length="293" mass="33489">MPLSSAHPEKTPVLLLTGLSGAGKSHVLKVLEDIGYETIDNLPLSLLETVITSERNVTMPLAIDIDIRSRDFASETFLSALKRIKKNEDIEARLIFIDADDDILARRYNETRRRHPLAHERPVLDGIRHERQLMLPLRESADLVIDTSRLNVSELKGLVRSRFPLNQSTLSIFVTSFSYRYGPPREADIVFDARLLKNPHYDPELQPLTGRDPAIGEFIEKDEVFDPYWEHMKGLLDISIPRFETEGRTYLTIGIGCTGGKHRSVFLTEKVSKWLKNQGKRVKMKHRDITKGH</sequence>
<feature type="binding site" evidence="4">
    <location>
        <begin position="66"/>
        <end position="69"/>
    </location>
    <ligand>
        <name>GTP</name>
        <dbReference type="ChEBI" id="CHEBI:37565"/>
    </ligand>
</feature>
<dbReference type="Proteomes" id="UP001330434">
    <property type="component" value="Chromosome"/>
</dbReference>
<dbReference type="HAMAP" id="MF_00636">
    <property type="entry name" value="RapZ_like"/>
    <property type="match status" value="1"/>
</dbReference>
<reference evidence="7 8" key="1">
    <citation type="journal article" date="2024" name="Environ. Microbiol.">
        <title>Novel evolutionary insights on the interactions of the Holosporales (Alphaproteobacteria) with eukaryotic hosts from comparative genomics.</title>
        <authorList>
            <person name="Giovannini M."/>
            <person name="Petroni G."/>
            <person name="Castelli M."/>
        </authorList>
    </citation>
    <scope>NUCLEOTIDE SEQUENCE [LARGE SCALE GENOMIC DNA]</scope>
    <source>
        <strain evidence="7 8">US_Bl 15I1</strain>
    </source>
</reference>
<keyword evidence="3 4" id="KW-0342">GTP-binding</keyword>
<keyword evidence="8" id="KW-1185">Reference proteome</keyword>
<organism evidence="7 8">
    <name type="scientific">Candidatus Bealeia paramacronuclearis</name>
    <dbReference type="NCBI Taxonomy" id="1921001"/>
    <lineage>
        <taxon>Bacteria</taxon>
        <taxon>Pseudomonadati</taxon>
        <taxon>Pseudomonadota</taxon>
        <taxon>Alphaproteobacteria</taxon>
        <taxon>Holosporales</taxon>
        <taxon>Holosporaceae</taxon>
        <taxon>Candidatus Bealeia</taxon>
    </lineage>
</organism>
<dbReference type="SUPFAM" id="SSF52540">
    <property type="entry name" value="P-loop containing nucleoside triphosphate hydrolases"/>
    <property type="match status" value="1"/>
</dbReference>
<feature type="domain" description="RapZ C-terminal" evidence="6">
    <location>
        <begin position="171"/>
        <end position="289"/>
    </location>
</feature>
<dbReference type="Pfam" id="PF22740">
    <property type="entry name" value="PapZ_C"/>
    <property type="match status" value="1"/>
</dbReference>
<evidence type="ECO:0000256" key="2">
    <source>
        <dbReference type="ARBA" id="ARBA00022840"/>
    </source>
</evidence>
<dbReference type="EMBL" id="CP133270">
    <property type="protein sequence ID" value="WVX67063.1"/>
    <property type="molecule type" value="Genomic_DNA"/>
</dbReference>
<protein>
    <submittedName>
        <fullName evidence="7">RNase adaptor protein RapZ</fullName>
    </submittedName>
</protein>
<accession>A0ABZ2C5W7</accession>
<name>A0ABZ2C5W7_9PROT</name>
<dbReference type="Pfam" id="PF03668">
    <property type="entry name" value="RapZ-like_N"/>
    <property type="match status" value="1"/>
</dbReference>
<evidence type="ECO:0000313" key="7">
    <source>
        <dbReference type="EMBL" id="WVX67063.1"/>
    </source>
</evidence>
<evidence type="ECO:0000259" key="6">
    <source>
        <dbReference type="Pfam" id="PF22740"/>
    </source>
</evidence>
<dbReference type="InterPro" id="IPR027417">
    <property type="entry name" value="P-loop_NTPase"/>
</dbReference>
<feature type="domain" description="RapZ-like N-terminal" evidence="5">
    <location>
        <begin position="13"/>
        <end position="164"/>
    </location>
</feature>
<dbReference type="NCBIfam" id="NF003828">
    <property type="entry name" value="PRK05416.1"/>
    <property type="match status" value="1"/>
</dbReference>
<evidence type="ECO:0000256" key="3">
    <source>
        <dbReference type="ARBA" id="ARBA00023134"/>
    </source>
</evidence>
<gene>
    <name evidence="7" type="ORF">Bealeia1_01260</name>
</gene>
<evidence type="ECO:0000259" key="5">
    <source>
        <dbReference type="Pfam" id="PF03668"/>
    </source>
</evidence>